<sequence>MTSGRARPSERRRNDFPACERVGPDVASGGQGVASVEHPGQARDAQHGHDVGDRHRARGASALCGEVHRHGSRVDGQQAVRHTVRVRGSDRGHGAVLARRDARPGHGRKIDSEVPALPALDVLLHLGAEIIGLIPFVEVQEFISWRRGEQFNLAENTTLAIFGGAATASISVTGGMAVISFVLIQVQGFRELGVKGWLEHLCGGHDLVGGSPLLYPVALLVFVVEFFGLFVKPAALAIRLFANMVAGHTLLIVFTSFGALAANAGLGWFGVSAITVVSAVGSMLITLLEVFVALLQAFVFMFLTAVFISLMAHEDHGQDEAHGEDAAHAHGAPAH</sequence>
<evidence type="ECO:0000256" key="12">
    <source>
        <dbReference type="SAM" id="Phobius"/>
    </source>
</evidence>
<dbReference type="EMBL" id="EF157668">
    <property type="protein sequence ID" value="ABM53534.1"/>
    <property type="molecule type" value="Genomic_DNA"/>
</dbReference>
<evidence type="ECO:0000256" key="4">
    <source>
        <dbReference type="ARBA" id="ARBA00022547"/>
    </source>
</evidence>
<feature type="region of interest" description="Disordered" evidence="11">
    <location>
        <begin position="1"/>
        <end position="56"/>
    </location>
</feature>
<evidence type="ECO:0000256" key="6">
    <source>
        <dbReference type="ARBA" id="ARBA00022781"/>
    </source>
</evidence>
<keyword evidence="7 12" id="KW-1133">Transmembrane helix</keyword>
<evidence type="ECO:0000256" key="5">
    <source>
        <dbReference type="ARBA" id="ARBA00022692"/>
    </source>
</evidence>
<dbReference type="GO" id="GO:0042777">
    <property type="term" value="P:proton motive force-driven plasma membrane ATP synthesis"/>
    <property type="evidence" value="ECO:0007669"/>
    <property type="project" value="TreeGrafter"/>
</dbReference>
<dbReference type="InterPro" id="IPR000568">
    <property type="entry name" value="ATP_synth_F0_asu"/>
</dbReference>
<name>B1N6I8_9BACT</name>
<feature type="transmembrane region" description="Helical" evidence="12">
    <location>
        <begin position="159"/>
        <end position="184"/>
    </location>
</feature>
<dbReference type="GO" id="GO:0005886">
    <property type="term" value="C:plasma membrane"/>
    <property type="evidence" value="ECO:0007669"/>
    <property type="project" value="TreeGrafter"/>
</dbReference>
<dbReference type="InterPro" id="IPR023011">
    <property type="entry name" value="ATP_synth_F0_asu_AS"/>
</dbReference>
<keyword evidence="3" id="KW-0813">Transport</keyword>
<dbReference type="AlphaFoldDB" id="B1N6I8"/>
<dbReference type="PANTHER" id="PTHR42823:SF3">
    <property type="entry name" value="ATP SYNTHASE SUBUNIT A, CHLOROPLASTIC"/>
    <property type="match status" value="1"/>
</dbReference>
<feature type="transmembrane region" description="Helical" evidence="12">
    <location>
        <begin position="266"/>
        <end position="285"/>
    </location>
</feature>
<dbReference type="PANTHER" id="PTHR42823">
    <property type="entry name" value="ATP SYNTHASE SUBUNIT A, CHLOROPLASTIC"/>
    <property type="match status" value="1"/>
</dbReference>
<keyword evidence="5 12" id="KW-0812">Transmembrane</keyword>
<dbReference type="Gene3D" id="1.20.120.220">
    <property type="entry name" value="ATP synthase, F0 complex, subunit A"/>
    <property type="match status" value="1"/>
</dbReference>
<protein>
    <submittedName>
        <fullName evidence="13">Putative ATP synthase a chain</fullName>
    </submittedName>
</protein>
<dbReference type="GO" id="GO:0046933">
    <property type="term" value="F:proton-transporting ATP synthase activity, rotational mechanism"/>
    <property type="evidence" value="ECO:0007669"/>
    <property type="project" value="TreeGrafter"/>
</dbReference>
<keyword evidence="10" id="KW-0066">ATP synthesis</keyword>
<keyword evidence="4" id="KW-0138">CF(0)</keyword>
<evidence type="ECO:0000256" key="9">
    <source>
        <dbReference type="ARBA" id="ARBA00023136"/>
    </source>
</evidence>
<feature type="transmembrane region" description="Helical" evidence="12">
    <location>
        <begin position="240"/>
        <end position="260"/>
    </location>
</feature>
<feature type="compositionally biased region" description="Basic and acidic residues" evidence="11">
    <location>
        <begin position="40"/>
        <end position="54"/>
    </location>
</feature>
<evidence type="ECO:0000256" key="1">
    <source>
        <dbReference type="ARBA" id="ARBA00004141"/>
    </source>
</evidence>
<evidence type="ECO:0000256" key="11">
    <source>
        <dbReference type="SAM" id="MobiDB-lite"/>
    </source>
</evidence>
<evidence type="ECO:0000256" key="8">
    <source>
        <dbReference type="ARBA" id="ARBA00023065"/>
    </source>
</evidence>
<keyword evidence="9 12" id="KW-0472">Membrane</keyword>
<keyword evidence="8" id="KW-0406">Ion transport</keyword>
<evidence type="ECO:0000256" key="10">
    <source>
        <dbReference type="ARBA" id="ARBA00023310"/>
    </source>
</evidence>
<dbReference type="PROSITE" id="PS00449">
    <property type="entry name" value="ATPASE_A"/>
    <property type="match status" value="1"/>
</dbReference>
<dbReference type="GO" id="GO:0045259">
    <property type="term" value="C:proton-transporting ATP synthase complex"/>
    <property type="evidence" value="ECO:0007669"/>
    <property type="project" value="UniProtKB-KW"/>
</dbReference>
<evidence type="ECO:0000313" key="13">
    <source>
        <dbReference type="EMBL" id="ABM53534.1"/>
    </source>
</evidence>
<dbReference type="InterPro" id="IPR045082">
    <property type="entry name" value="ATP_syn_F0_a_bact/chloroplast"/>
</dbReference>
<feature type="transmembrane region" description="Helical" evidence="12">
    <location>
        <begin position="292"/>
        <end position="312"/>
    </location>
</feature>
<proteinExistence type="inferred from homology"/>
<organism evidence="13">
    <name type="scientific">uncultured bacterium CBNPD1 BAC clone 543</name>
    <dbReference type="NCBI Taxonomy" id="417308"/>
    <lineage>
        <taxon>Bacteria</taxon>
        <taxon>environmental samples</taxon>
    </lineage>
</organism>
<accession>B1N6I8</accession>
<keyword evidence="6" id="KW-0375">Hydrogen ion transport</keyword>
<evidence type="ECO:0000256" key="2">
    <source>
        <dbReference type="ARBA" id="ARBA00006810"/>
    </source>
</evidence>
<dbReference type="CDD" id="cd00310">
    <property type="entry name" value="ATP-synt_Fo_a_6"/>
    <property type="match status" value="1"/>
</dbReference>
<reference evidence="13" key="1">
    <citation type="journal article" date="2008" name="FEMS Microbiol. Ecol.">
        <title>Metagenomic analysis of a freshwater toxic cyanobacteria bloom.</title>
        <authorList>
            <person name="Pope P.B."/>
            <person name="Patel B.K."/>
        </authorList>
    </citation>
    <scope>NUCLEOTIDE SEQUENCE</scope>
</reference>
<dbReference type="Pfam" id="PF00119">
    <property type="entry name" value="ATP-synt_A"/>
    <property type="match status" value="1"/>
</dbReference>
<feature type="transmembrane region" description="Helical" evidence="12">
    <location>
        <begin position="213"/>
        <end position="231"/>
    </location>
</feature>
<comment type="similarity">
    <text evidence="2">Belongs to the ATPase A chain family.</text>
</comment>
<evidence type="ECO:0000256" key="3">
    <source>
        <dbReference type="ARBA" id="ARBA00022448"/>
    </source>
</evidence>
<comment type="subcellular location">
    <subcellularLocation>
        <location evidence="1">Membrane</location>
        <topology evidence="1">Multi-pass membrane protein</topology>
    </subcellularLocation>
</comment>
<evidence type="ECO:0000256" key="7">
    <source>
        <dbReference type="ARBA" id="ARBA00022989"/>
    </source>
</evidence>
<dbReference type="InterPro" id="IPR035908">
    <property type="entry name" value="F0_ATP_A_sf"/>
</dbReference>
<dbReference type="SUPFAM" id="SSF81336">
    <property type="entry name" value="F1F0 ATP synthase subunit A"/>
    <property type="match status" value="1"/>
</dbReference>